<name>A0A379C4T8_9FIRM</name>
<evidence type="ECO:0000256" key="1">
    <source>
        <dbReference type="ARBA" id="ARBA00004496"/>
    </source>
</evidence>
<dbReference type="AlphaFoldDB" id="A0A379C4T8"/>
<keyword evidence="3" id="KW-0560">Oxidoreductase</keyword>
<proteinExistence type="predicted"/>
<sequence>MLIDLIKKRRSYYNINKEIPVSEEEIINFIKEATELVPDAFNMKSQRLAVFTGQKHDELWDSIYDEFGGKVAREKIDSFKSGYGTIIFSIDENVVKSLQDKFPNYADRFPSWAEQANAMLQFSIWVGLTEMGLGASIQHYNPVIDEAIKKKFDIKDHHKILAQLVFGGIVKEPQAKEKENDINHRVKIIK</sequence>
<dbReference type="EMBL" id="UGSZ01000001">
    <property type="protein sequence ID" value="SUB56627.1"/>
    <property type="molecule type" value="Genomic_DNA"/>
</dbReference>
<dbReference type="Pfam" id="PF00881">
    <property type="entry name" value="Nitroreductase"/>
    <property type="match status" value="1"/>
</dbReference>
<dbReference type="GO" id="GO:0016491">
    <property type="term" value="F:oxidoreductase activity"/>
    <property type="evidence" value="ECO:0007669"/>
    <property type="project" value="UniProtKB-KW"/>
</dbReference>
<evidence type="ECO:0000259" key="4">
    <source>
        <dbReference type="Pfam" id="PF00881"/>
    </source>
</evidence>
<dbReference type="SUPFAM" id="SSF55469">
    <property type="entry name" value="FMN-dependent nitroreductase-like"/>
    <property type="match status" value="1"/>
</dbReference>
<keyword evidence="2" id="KW-0963">Cytoplasm</keyword>
<evidence type="ECO:0000313" key="5">
    <source>
        <dbReference type="EMBL" id="SUB56627.1"/>
    </source>
</evidence>
<feature type="domain" description="Nitroreductase" evidence="4">
    <location>
        <begin position="6"/>
        <end position="167"/>
    </location>
</feature>
<dbReference type="FunFam" id="3.40.109.10:FF:000001">
    <property type="entry name" value="Nitroreductase family"/>
    <property type="match status" value="1"/>
</dbReference>
<dbReference type="Gene3D" id="3.40.109.10">
    <property type="entry name" value="NADH Oxidase"/>
    <property type="match status" value="1"/>
</dbReference>
<organism evidence="5 6">
    <name type="scientific">Peptoniphilus lacrimalis</name>
    <dbReference type="NCBI Taxonomy" id="33031"/>
    <lineage>
        <taxon>Bacteria</taxon>
        <taxon>Bacillati</taxon>
        <taxon>Bacillota</taxon>
        <taxon>Tissierellia</taxon>
        <taxon>Tissierellales</taxon>
        <taxon>Peptoniphilaceae</taxon>
        <taxon>Peptoniphilus</taxon>
    </lineage>
</organism>
<dbReference type="Proteomes" id="UP000255517">
    <property type="component" value="Unassembled WGS sequence"/>
</dbReference>
<dbReference type="InterPro" id="IPR000415">
    <property type="entry name" value="Nitroreductase-like"/>
</dbReference>
<evidence type="ECO:0000313" key="6">
    <source>
        <dbReference type="Proteomes" id="UP000255517"/>
    </source>
</evidence>
<comment type="subcellular location">
    <subcellularLocation>
        <location evidence="1">Cytoplasm</location>
    </subcellularLocation>
</comment>
<evidence type="ECO:0000256" key="2">
    <source>
        <dbReference type="ARBA" id="ARBA00022490"/>
    </source>
</evidence>
<dbReference type="RefSeq" id="WP_019034760.1">
    <property type="nucleotide sequence ID" value="NZ_CAMUOS010000008.1"/>
</dbReference>
<dbReference type="InterPro" id="IPR029479">
    <property type="entry name" value="Nitroreductase"/>
</dbReference>
<protein>
    <submittedName>
        <fullName evidence="5">Nitroreductase family</fullName>
    </submittedName>
</protein>
<dbReference type="GO" id="GO:0005737">
    <property type="term" value="C:cytoplasm"/>
    <property type="evidence" value="ECO:0007669"/>
    <property type="project" value="UniProtKB-SubCell"/>
</dbReference>
<dbReference type="PANTHER" id="PTHR43035:SF1">
    <property type="entry name" value="FATTY ACID REPRESSION MUTANT PROTEIN 2-RELATED"/>
    <property type="match status" value="1"/>
</dbReference>
<dbReference type="PANTHER" id="PTHR43035">
    <property type="entry name" value="FATTY ACID REPRESSION MUTANT PROTEIN 2-RELATED"/>
    <property type="match status" value="1"/>
</dbReference>
<dbReference type="OrthoDB" id="9810617at2"/>
<gene>
    <name evidence="5" type="ORF">NCTC13149_00399</name>
</gene>
<dbReference type="GO" id="GO:0034599">
    <property type="term" value="P:cellular response to oxidative stress"/>
    <property type="evidence" value="ECO:0007669"/>
    <property type="project" value="InterPro"/>
</dbReference>
<accession>A0A379C4T8</accession>
<evidence type="ECO:0000256" key="3">
    <source>
        <dbReference type="ARBA" id="ARBA00023002"/>
    </source>
</evidence>
<reference evidence="5 6" key="1">
    <citation type="submission" date="2018-06" db="EMBL/GenBank/DDBJ databases">
        <authorList>
            <consortium name="Pathogen Informatics"/>
            <person name="Doyle S."/>
        </authorList>
    </citation>
    <scope>NUCLEOTIDE SEQUENCE [LARGE SCALE GENOMIC DNA]</scope>
    <source>
        <strain evidence="5 6">NCTC13149</strain>
    </source>
</reference>
<dbReference type="CDD" id="cd02140">
    <property type="entry name" value="Frm2-like"/>
    <property type="match status" value="1"/>
</dbReference>
<dbReference type="InterPro" id="IPR033877">
    <property type="entry name" value="Frm2/Hbn1"/>
</dbReference>